<feature type="domain" description="Integrase catalytic" evidence="1">
    <location>
        <begin position="120"/>
        <end position="283"/>
    </location>
</feature>
<dbReference type="GO" id="GO:0003676">
    <property type="term" value="F:nucleic acid binding"/>
    <property type="evidence" value="ECO:0007669"/>
    <property type="project" value="InterPro"/>
</dbReference>
<dbReference type="GO" id="GO:0015074">
    <property type="term" value="P:DNA integration"/>
    <property type="evidence" value="ECO:0007669"/>
    <property type="project" value="InterPro"/>
</dbReference>
<dbReference type="InterPro" id="IPR036397">
    <property type="entry name" value="RNaseH_sf"/>
</dbReference>
<proteinExistence type="predicted"/>
<dbReference type="EMBL" id="AUZY01012590">
    <property type="protein sequence ID" value="EQD29078.1"/>
    <property type="molecule type" value="Genomic_DNA"/>
</dbReference>
<dbReference type="NCBIfam" id="NF033516">
    <property type="entry name" value="transpos_IS3"/>
    <property type="match status" value="1"/>
</dbReference>
<sequence>MRSLFLEIRMTVEGTLARSRFTVSRILRILEIQRSWYYRQFDCRPASDGRFNPLAVREEDWIVIGYKRRNPRMSHREIAYALMDENIAYLSPSTVYKILKEHDLVTPWKNRLWLSKEPDKPARPDEIWQTDIMYVSVTGRFFYLLIFIDVYSRYIVHHRLLVSMDGDSVSAEAQVAIEKLRKDSLAEPVIQSDNGSGFISKEFKSTLRANGLPHRRIRPRTPTDNAIVERANRTVREEIESGLVTDYAEAVSSIDRTVLWYNTGRRHSSLNYLMPKDYYRGDPDVLLAVREAKMEMAKSIRKENNIKNRNRGEVTGIVS</sequence>
<protein>
    <submittedName>
        <fullName evidence="2">Transposase, OrfB</fullName>
    </submittedName>
</protein>
<comment type="caution">
    <text evidence="2">The sequence shown here is derived from an EMBL/GenBank/DDBJ whole genome shotgun (WGS) entry which is preliminary data.</text>
</comment>
<dbReference type="SUPFAM" id="SSF53098">
    <property type="entry name" value="Ribonuclease H-like"/>
    <property type="match status" value="1"/>
</dbReference>
<evidence type="ECO:0000313" key="2">
    <source>
        <dbReference type="EMBL" id="EQD29078.1"/>
    </source>
</evidence>
<dbReference type="Gene3D" id="3.30.420.10">
    <property type="entry name" value="Ribonuclease H-like superfamily/Ribonuclease H"/>
    <property type="match status" value="1"/>
</dbReference>
<accession>T0Y7G5</accession>
<dbReference type="InterPro" id="IPR012337">
    <property type="entry name" value="RNaseH-like_sf"/>
</dbReference>
<dbReference type="AlphaFoldDB" id="T0Y7G5"/>
<evidence type="ECO:0000259" key="1">
    <source>
        <dbReference type="PROSITE" id="PS50994"/>
    </source>
</evidence>
<organism evidence="2">
    <name type="scientific">mine drainage metagenome</name>
    <dbReference type="NCBI Taxonomy" id="410659"/>
    <lineage>
        <taxon>unclassified sequences</taxon>
        <taxon>metagenomes</taxon>
        <taxon>ecological metagenomes</taxon>
    </lineage>
</organism>
<dbReference type="PROSITE" id="PS50994">
    <property type="entry name" value="INTEGRASE"/>
    <property type="match status" value="1"/>
</dbReference>
<gene>
    <name evidence="2" type="ORF">B1B_18777</name>
</gene>
<dbReference type="InterPro" id="IPR050900">
    <property type="entry name" value="Transposase_IS3/IS150/IS904"/>
</dbReference>
<dbReference type="InterPro" id="IPR048020">
    <property type="entry name" value="Transpos_IS3"/>
</dbReference>
<dbReference type="Pfam" id="PF00665">
    <property type="entry name" value="rve"/>
    <property type="match status" value="1"/>
</dbReference>
<name>T0Y7G5_9ZZZZ</name>
<dbReference type="InterPro" id="IPR001584">
    <property type="entry name" value="Integrase_cat-core"/>
</dbReference>
<reference evidence="2" key="1">
    <citation type="submission" date="2013-08" db="EMBL/GenBank/DDBJ databases">
        <authorList>
            <person name="Mendez C."/>
            <person name="Richter M."/>
            <person name="Ferrer M."/>
            <person name="Sanchez J."/>
        </authorList>
    </citation>
    <scope>NUCLEOTIDE SEQUENCE</scope>
</reference>
<dbReference type="PANTHER" id="PTHR46889:SF5">
    <property type="entry name" value="INTEGRASE PROTEIN"/>
    <property type="match status" value="1"/>
</dbReference>
<reference evidence="2" key="2">
    <citation type="journal article" date="2014" name="ISME J.">
        <title>Microbial stratification in low pH oxic and suboxic macroscopic growths along an acid mine drainage.</title>
        <authorList>
            <person name="Mendez-Garcia C."/>
            <person name="Mesa V."/>
            <person name="Sprenger R.R."/>
            <person name="Richter M."/>
            <person name="Diez M.S."/>
            <person name="Solano J."/>
            <person name="Bargiela R."/>
            <person name="Golyshina O.V."/>
            <person name="Manteca A."/>
            <person name="Ramos J.L."/>
            <person name="Gallego J.R."/>
            <person name="Llorente I."/>
            <person name="Martins Dos Santos V.A."/>
            <person name="Jensen O.N."/>
            <person name="Pelaez A.I."/>
            <person name="Sanchez J."/>
            <person name="Ferrer M."/>
        </authorList>
    </citation>
    <scope>NUCLEOTIDE SEQUENCE</scope>
</reference>
<dbReference type="PANTHER" id="PTHR46889">
    <property type="entry name" value="TRANSPOSASE INSF FOR INSERTION SEQUENCE IS3B-RELATED"/>
    <property type="match status" value="1"/>
</dbReference>